<reference evidence="1 2" key="1">
    <citation type="journal article" date="2015" name="Genome Announc.">
        <title>Draft Genome Sequence and Gene Annotation of the Entomopathogenic Fungus Verticillium hemipterigenum.</title>
        <authorList>
            <person name="Horn F."/>
            <person name="Habel A."/>
            <person name="Scharf D.H."/>
            <person name="Dworschak J."/>
            <person name="Brakhage A.A."/>
            <person name="Guthke R."/>
            <person name="Hertweck C."/>
            <person name="Linde J."/>
        </authorList>
    </citation>
    <scope>NUCLEOTIDE SEQUENCE [LARGE SCALE GENOMIC DNA]</scope>
</reference>
<dbReference type="OrthoDB" id="3759773at2759"/>
<organism evidence="1 2">
    <name type="scientific">[Torrubiella] hemipterigena</name>
    <dbReference type="NCBI Taxonomy" id="1531966"/>
    <lineage>
        <taxon>Eukaryota</taxon>
        <taxon>Fungi</taxon>
        <taxon>Dikarya</taxon>
        <taxon>Ascomycota</taxon>
        <taxon>Pezizomycotina</taxon>
        <taxon>Sordariomycetes</taxon>
        <taxon>Hypocreomycetidae</taxon>
        <taxon>Hypocreales</taxon>
        <taxon>Clavicipitaceae</taxon>
        <taxon>Clavicipitaceae incertae sedis</taxon>
        <taxon>'Torrubiella' clade</taxon>
    </lineage>
</organism>
<keyword evidence="2" id="KW-1185">Reference proteome</keyword>
<dbReference type="AlphaFoldDB" id="A0A0A1T4B9"/>
<evidence type="ECO:0000313" key="2">
    <source>
        <dbReference type="Proteomes" id="UP000039046"/>
    </source>
</evidence>
<name>A0A0A1T4B9_9HYPO</name>
<dbReference type="HOGENOM" id="CLU_799706_0_0_1"/>
<dbReference type="EMBL" id="CDHN01000001">
    <property type="protein sequence ID" value="CEJ81122.1"/>
    <property type="molecule type" value="Genomic_DNA"/>
</dbReference>
<dbReference type="Proteomes" id="UP000039046">
    <property type="component" value="Unassembled WGS sequence"/>
</dbReference>
<dbReference type="STRING" id="1531966.A0A0A1T4B9"/>
<proteinExistence type="predicted"/>
<accession>A0A0A1T4B9</accession>
<protein>
    <submittedName>
        <fullName evidence="1">Uncharacterized protein</fullName>
    </submittedName>
</protein>
<evidence type="ECO:0000313" key="1">
    <source>
        <dbReference type="EMBL" id="CEJ81122.1"/>
    </source>
</evidence>
<gene>
    <name evidence="1" type="ORF">VHEMI01267</name>
</gene>
<sequence>MHAEQMSLIDSGTFATTLSNILASLPGLEVLRMTDMANDTKSELRGNTVQTAKMVMDDGRLQLHLATSLSWGTERLYQARWERNEQTAPVTLLYDIPVALTRGGVRLRGLSVRCEATANSSEQLITQRSALRGTACEIQRGLSSLEMLHYNLTRLTEPNDAVVLRRCRLNAAEYIKLAITSEYLAELIIELPGLHKSSKDIGEAYGSLEKALGRMANTSLSQLQLGHVSLTADELRDIIERYGDKALLCKLYSVYLNNGSWASVLDTVRAKIGLRVRDGSCSFQTEELNSLEMWNHYHDKYQKGLTEATIQGVLWINEVQKAIKQYVAGQEFVNPMMTCNLPFEPLL</sequence>